<protein>
    <recommendedName>
        <fullName evidence="9">Fibrocystin-L</fullName>
    </recommendedName>
</protein>
<dbReference type="KEGG" id="lgi:LOTGIDRAFT_131466"/>
<dbReference type="HOGENOM" id="CLU_000057_1_0_1"/>
<dbReference type="SMART" id="SM00710">
    <property type="entry name" value="PbH1"/>
    <property type="match status" value="8"/>
</dbReference>
<dbReference type="InterPro" id="IPR002909">
    <property type="entry name" value="IPT_dom"/>
</dbReference>
<dbReference type="SMART" id="SM00429">
    <property type="entry name" value="IPT"/>
    <property type="match status" value="10"/>
</dbReference>
<evidence type="ECO:0000256" key="2">
    <source>
        <dbReference type="ARBA" id="ARBA00022729"/>
    </source>
</evidence>
<dbReference type="InterPro" id="IPR014756">
    <property type="entry name" value="Ig_E-set"/>
</dbReference>
<dbReference type="InterPro" id="IPR006626">
    <property type="entry name" value="PbH1"/>
</dbReference>
<dbReference type="SMART" id="SM01225">
    <property type="entry name" value="G8"/>
    <property type="match status" value="2"/>
</dbReference>
<dbReference type="PANTHER" id="PTHR46769:SF2">
    <property type="entry name" value="FIBROCYSTIN-L ISOFORM 2 PRECURSOR-RELATED"/>
    <property type="match status" value="1"/>
</dbReference>
<dbReference type="SUPFAM" id="SSF81296">
    <property type="entry name" value="E set domains"/>
    <property type="match status" value="11"/>
</dbReference>
<keyword evidence="8" id="KW-1185">Reference proteome</keyword>
<dbReference type="Pfam" id="PF24606">
    <property type="entry name" value="CEMIP_beta-hel"/>
    <property type="match status" value="2"/>
</dbReference>
<dbReference type="InterPro" id="IPR052387">
    <property type="entry name" value="Fibrocystin"/>
</dbReference>
<sequence>VTTLNPKKGSLNGGTRIVIDGSGFARDQFNFGEGNENIGNMVTFVSSTQTYPCEIEQDGSHEQQLMCYTVPMPEDNYYVRISVDGVDVPENKHCPNNMDNCKFRPESDYTPTITGISPRSGKPGAKIQIRGRLISDRYGSNIPFSSNGLSQKILRVYLGGQTCELKNLETDEFYGLALDNEGRSWNGEMNCKTDGTFIGHMNASFLVEDYGRSLPDPDVLKISSTDKIHMYQTYTGISSISHATGSKNGGLLLTINGKHFDETTAPVKVMVGETECIVQGEIQDEQIVCEVAQEPDRNSKHYKILPGGRGLVHHIWNETSKNSDNLEEVLDLTSDAEDHSSSIIDQMEYSSTDKFNYVDSIEGFFIPPKTTDYIFYIMVDDQAKLYLSTDENPANKSLIAESTFINGRYTYFSRSQQASELIPLIKGKSYYIQTIMRQVYGPSFIKVAARTLESDFTDETSGMVWMEKQKIVVNSIVTKDVIVSSTLNITQPASTYPAVSEVQTVIVDGPGECTFRLGLYGAYTGIIIFSIRETNFRKTLLLHQVLSEALEAIPGLSPDTVTVTNTPTDAGASIVVTFQSDKGDLPELSYLISEEFVNLTTISVSETTKGVSSLEKFQFIMDETPSPAISTTATAAEVEAALISMFSVQCPAVLGNPTGTTFFQDYEGGFSGNFGSPVANIEPFCGRRSARNPYFVFYKGGNDKNVLGKPISQFKAVNLLCMAYKGYLTSIRLRYSYEDGAGVIRRAAATWRISAETPDEWVFSCYDMLDIVKAQRPDGTDYRADWITVSRATDTDLYVDSVSLARDLLSTDPDVSKQRMSPAKPNGALIRDVDVTSSSEGVYEITLDPYECGYDFPLLQIAHAQMTSGSVDKNSSEAVFGICNGASCMEASLNRTSMASVPIEGSFTVSFKGETSRAILPTSTAKQVTEELEALAEFGDLEVTKSGDCANFGFEIKFLSKGGDQPEISVNGSLLTGSNVTSEVQQIQDGGQWYDTIPGDLLRTMHDKPQVQVYINNLPTTCDGDCSFEWTTESTPQIISVNPTSGTLALGTSIDVQGSGFDETMSNNKVMIGGVACTPTYTNETHITCDVGNGPTGIHEIKVMIAGKGWASGSVTFEYLSAITNVAPAIGSIGGGTVITLTGYGFIDTSTVTVDGADCPVSSLEPGQIVCTTPQAATTAGGLVDVLVDQESSSLTSPTQFNYDASSTSTPVITSVSRYTSVIEGGETIIISGTGFGGAETSSEALMIGEKYAVIVSYSDTEINATLPSNRPGSYPLQLSVGILGLADLRINNISNIMYTLQITNIYPAQGSLYGGTRVTITGAGFTTDTSLIDIKFGPFGCAVESATTSSIVCLIEDTGIVHEITNTGKHPVHGYGYAWEPKHLDVKVGDKVRWIWSYAKFINGVKSSITQTVNASTTEAVEGGFSSGMRVKNGVFEHQVTTAGRVDYWSGYVDDFDIIYYRGTLQVDSLMSHHKQLVLTIAGHEAQYLPGGPDPASSEECPGTVSEIPDCSDAAPAPSDASTFHFKFWSCLSPSVTNMDLNVGTGDDEIILSGSGFGSNACENEIKLGSYGGLQENVTSSSLTFKVDPASEMPIGVRQKLSLRVNNLGNALIDLTNASSAKDFALLPSSSGLSPLVGSVNGGTKMVISGSGFQGSTSDVSVTVDVYQCEVLSVMYNEIVCSTPALSEGVYNVSAIISVNGSPFPVSCTGCIFEYSESSTPNVTDVNNTVVNGPTTLTITGSMFNGSMVTVMIADEICAVTSFSDTEIVCNINGLPNGNHPLEVYIGGKGKATSSIMISSPADITSIAPAIGSIHGGLDITIAGNGFTTIDDTSVMINSQPCPLKSVSVSMIVCTTPANSEMTAAVAVTSNSQVYTVSQTFAYANNKSVAITEISPVSGFAGDSVTITGTGFNGDQSKNSVSFNGVECTVTASSLTSITCTLGNVAAGPHSVIVMNSDTGLSDDDTTFTYQMIASSLSHISGSVAGGQTLTITGSGFVTASMVVTICGEACALDLEASQTSSSYVCITPPSTTVVSLNKQCDVVVQQDAITQTLSYSYDNAITPEITGVSPSRGGTAGGTRLTITGTGFGSISADMSVTIDGYVCPVESVNETQIVCITGAGKSSDTKVNIVFAEIGNAKQTSAAFYYIDVWSSQYTWGNNPPPVAGDLVVIPANQTILLDTDTPVLKMLIIQGGKLIFDEKDVEFRAEYILIVDGGVLEVGTEEKPFEHKGIITLFGHQRSKELPIYGAKCLAVREGTLDLHGRPTHVTWTRLSATADVGATELQLQVPVEWQVGDYIVIATTGHRHSQRETEKRQITAISADKLTLTLDQALEYKHLGISETFAGQQVDFRAEVGLLTHNVVVRGSRLTSWEETIEACPDGFDTGEFATQTCFQGRFGEEMGSDQFGAQIIMHPPRRDEDLVIGRLSYIEVNYAGQAFRLGRYPVHFHLNGVMSKSYVRGLGIHETFNRAVNVHNTHDLLIEHTVIYNIMGGSFFLEDGIEHGNIFQYNCALFTRSSSSLLNDDVTPAAFWATNPNNTFRHNVAAGGTHFGFWYRMEDHPTGPSKTFSVCPKHVPVAEFRNNTVHSQGWFGLWIFPDYFPRVDGSCSKSAATTPAVFESLFAWNNEKGAEFVNFGAAQLKDAILVNNEFAGFEGKLVKESPQYSDEGALLSGGLIVGKSDNLDIEKGTCTTGGTVLPYNNGFHVKDVTFANFASSDCSAFRFTSIDGTCTDKCGGFSYKVSGLNFENADRKVLWRWLHEGSITDLDGSLAGQAGYSLVPSMDTLDPAKCSYHAESSLGSINGSLCHSDIKFHRFAFNNIRPTSLEGKEVNMTNEFGSVTAPFMTKRISHKPGWVIILPGEQSYKFEFVNGEQLTNTSFTGVFYQFENSEAIIMSQKVDKKPDRFIIDGSTPRVQSETALNVASNIDGDWKYDSVERTVSYVVSGNKGESRKKRAVITTSDDRNYNLKIIKCYYKDCIPPPDVLDVFTTPNVTYNWSDPVTWEELDRPKPVEGDDVTIPRDFWIIMDESPPKLGKLNVEGGLEFQNDAASDLVLEADLIYIKGRFVVGWDHTLFEGKAEIILHGNQSVPAYPVSDGPALGSTFIAVFGGLEAHGLDHGVQWTRLSETANAGGNQIKLQEAVTWAVGDEIVIAPTSYSVWHTETFTITAVSADMMTLTLNSSLAFNHIGELVVYIYSETLATGQSYTLAAEVGHLTRNIKIRGAQYPAMEDESFGARLVVGRTAESTKSYVGFARISNVEFVNTGQEGFTDSYDPRFSVSFMDVVMKPGMPSYIKMSAFHNGFSPAIGVFGTNDLLVEKNIVHRTVESGIISNSARTSIKGNLLLLNQWSGSYQDRFETKNIRYQGSIELIDAITPILIDNVVAGSERIGYHVLGESCSGSGVEAWSGNQAHTSLIGVGILPTDPTLSASCVQFSNFMVWKNGDFGIYYNSERSVEVKGVVAADNQVGIFTFVVGPSAVGHVFGDKMAAIEDTLVIGHTPSFDCAVDRLDPTDANVELSEQGRSFGNGTGGVVGMSTTTFNQGSNNAPEKKFINIMAYNSINGLMTIDNVTFARFAQYCSTDYDYCITTNPSNDDAHHPTETSNLRFTQVGEDNKIYFHIPSVSKINSADCVDMDCDGLKKNLITDIDGSLLGTNGTVIAWSEYQWDGDRRRGLGDYRIPNVLLSDGNGDLRDVSAFAPNKGLIRNDQCIFHDYWRAYECHDIEHKILIIENMDEDTELRRISPVAVLSEGYLDLINGPQDHGWCSGYTCRKRISTFQAMTAIDKFHDIYFTGTTPQHLRFYLLDTESTQGIRVGVWYATPNRLDVHVNGQYVVPNNGEMKDGRLVLKPSSTSVEFMPAVSQPSGSNYVKRDENMMFFVIKGSDRIDITLASVVVVSFSLPEMTIDEFFGENLIQNMAAFLGVDPRKVRIVDVVREDSGSRRKRQTGSIKLIIEIGDEPDDPNPLPFATLEKASEAIAVEAQAGSFDTIVNATVLGVSTIEPTPPLTDPNWANATKEVVEREVVKVDSMEFLEPVVPGIEQQIMATAPRIEVFDVNVSIAHFRISICNIHLLLYNFCSNPSARLNGMKTLTFVDGWANFTDLSISHPGTGYIVDFKVTSPAGASNMVLSTPNLTVAARDVSFDMVSIANSEEDRQNLTVILELLDMDQESVLSDISWRVSFHMFFFYIWKT</sequence>
<dbReference type="SUPFAM" id="SSF56988">
    <property type="entry name" value="Anthrax protective antigen"/>
    <property type="match status" value="1"/>
</dbReference>
<dbReference type="CDD" id="cd00603">
    <property type="entry name" value="IPT_PCSR"/>
    <property type="match status" value="11"/>
</dbReference>
<dbReference type="InterPro" id="IPR019316">
    <property type="entry name" value="G8_domain"/>
</dbReference>
<evidence type="ECO:0000259" key="6">
    <source>
        <dbReference type="PROSITE" id="PS51820"/>
    </source>
</evidence>
<comment type="subcellular location">
    <subcellularLocation>
        <location evidence="1">Cell envelope</location>
    </subcellularLocation>
</comment>
<evidence type="ECO:0000256" key="4">
    <source>
        <dbReference type="ARBA" id="ARBA00023180"/>
    </source>
</evidence>
<dbReference type="InterPro" id="IPR008972">
    <property type="entry name" value="Cupredoxin"/>
</dbReference>
<name>V3ZVD1_LOTGI</name>
<evidence type="ECO:0000256" key="1">
    <source>
        <dbReference type="ARBA" id="ARBA00004196"/>
    </source>
</evidence>
<evidence type="ECO:0008006" key="9">
    <source>
        <dbReference type="Google" id="ProtNLM"/>
    </source>
</evidence>
<dbReference type="PROSITE" id="PS51820">
    <property type="entry name" value="PA14"/>
    <property type="match status" value="1"/>
</dbReference>
<keyword evidence="2" id="KW-0732">Signal</keyword>
<feature type="domain" description="G8" evidence="5">
    <location>
        <begin position="2157"/>
        <end position="2277"/>
    </location>
</feature>
<dbReference type="InterPro" id="IPR037524">
    <property type="entry name" value="PA14/GLEYA"/>
</dbReference>
<dbReference type="InterPro" id="IPR013783">
    <property type="entry name" value="Ig-like_fold"/>
</dbReference>
<dbReference type="Gene3D" id="2.60.120.1560">
    <property type="match status" value="1"/>
</dbReference>
<dbReference type="CTD" id="20233191"/>
<dbReference type="PROSITE" id="PS51484">
    <property type="entry name" value="G8"/>
    <property type="match status" value="2"/>
</dbReference>
<reference evidence="7 8" key="1">
    <citation type="journal article" date="2013" name="Nature">
        <title>Insights into bilaterian evolution from three spiralian genomes.</title>
        <authorList>
            <person name="Simakov O."/>
            <person name="Marletaz F."/>
            <person name="Cho S.J."/>
            <person name="Edsinger-Gonzales E."/>
            <person name="Havlak P."/>
            <person name="Hellsten U."/>
            <person name="Kuo D.H."/>
            <person name="Larsson T."/>
            <person name="Lv J."/>
            <person name="Arendt D."/>
            <person name="Savage R."/>
            <person name="Osoegawa K."/>
            <person name="de Jong P."/>
            <person name="Grimwood J."/>
            <person name="Chapman J.A."/>
            <person name="Shapiro H."/>
            <person name="Aerts A."/>
            <person name="Otillar R.P."/>
            <person name="Terry A.Y."/>
            <person name="Boore J.L."/>
            <person name="Grigoriev I.V."/>
            <person name="Lindberg D.R."/>
            <person name="Seaver E.C."/>
            <person name="Weisblat D.A."/>
            <person name="Putnam N.H."/>
            <person name="Rokhsar D.S."/>
        </authorList>
    </citation>
    <scope>NUCLEOTIDE SEQUENCE [LARGE SCALE GENOMIC DNA]</scope>
</reference>
<dbReference type="RefSeq" id="XP_009064491.1">
    <property type="nucleotide sequence ID" value="XM_009066243.1"/>
</dbReference>
<evidence type="ECO:0000313" key="7">
    <source>
        <dbReference type="EMBL" id="ESO84871.1"/>
    </source>
</evidence>
<proteinExistence type="predicted"/>
<dbReference type="PANTHER" id="PTHR46769">
    <property type="entry name" value="POLYCYSTIC KIDNEY AND HEPATIC DISEASE 1 (AUTOSOMAL RECESSIVE)-LIKE 1"/>
    <property type="match status" value="1"/>
</dbReference>
<dbReference type="Proteomes" id="UP000030746">
    <property type="component" value="Unassembled WGS sequence"/>
</dbReference>
<dbReference type="Pfam" id="PF01833">
    <property type="entry name" value="TIG"/>
    <property type="match status" value="12"/>
</dbReference>
<evidence type="ECO:0000313" key="8">
    <source>
        <dbReference type="Proteomes" id="UP000030746"/>
    </source>
</evidence>
<dbReference type="Pfam" id="PF10162">
    <property type="entry name" value="G8"/>
    <property type="match status" value="2"/>
</dbReference>
<dbReference type="FunFam" id="2.60.40.10:FF:000857">
    <property type="entry name" value="PKHD1 like 1"/>
    <property type="match status" value="1"/>
</dbReference>
<dbReference type="OrthoDB" id="120976at2759"/>
<keyword evidence="4" id="KW-0325">Glycoprotein</keyword>
<dbReference type="Gene3D" id="2.60.40.10">
    <property type="entry name" value="Immunoglobulins"/>
    <property type="match status" value="12"/>
</dbReference>
<feature type="non-terminal residue" evidence="7">
    <location>
        <position position="1"/>
    </location>
</feature>
<feature type="domain" description="PA14" evidence="6">
    <location>
        <begin position="306"/>
        <end position="463"/>
    </location>
</feature>
<accession>V3ZVD1</accession>
<evidence type="ECO:0000256" key="3">
    <source>
        <dbReference type="ARBA" id="ARBA00022737"/>
    </source>
</evidence>
<feature type="domain" description="G8" evidence="5">
    <location>
        <begin position="3002"/>
        <end position="3128"/>
    </location>
</feature>
<organism evidence="7 8">
    <name type="scientific">Lottia gigantea</name>
    <name type="common">Giant owl limpet</name>
    <dbReference type="NCBI Taxonomy" id="225164"/>
    <lineage>
        <taxon>Eukaryota</taxon>
        <taxon>Metazoa</taxon>
        <taxon>Spiralia</taxon>
        <taxon>Lophotrochozoa</taxon>
        <taxon>Mollusca</taxon>
        <taxon>Gastropoda</taxon>
        <taxon>Patellogastropoda</taxon>
        <taxon>Lottioidea</taxon>
        <taxon>Lottiidae</taxon>
        <taxon>Lottia</taxon>
    </lineage>
</organism>
<keyword evidence="3" id="KW-0677">Repeat</keyword>
<dbReference type="GeneID" id="20233191"/>
<gene>
    <name evidence="7" type="ORF">LOTGIDRAFT_131466</name>
</gene>
<dbReference type="OMA" id="RSFPQKM"/>
<evidence type="ECO:0000259" key="5">
    <source>
        <dbReference type="PROSITE" id="PS51484"/>
    </source>
</evidence>
<dbReference type="Gene3D" id="2.60.40.420">
    <property type="entry name" value="Cupredoxins - blue copper proteins"/>
    <property type="match status" value="1"/>
</dbReference>
<dbReference type="InterPro" id="IPR055401">
    <property type="entry name" value="CEMIP_beta-hel_dom"/>
</dbReference>
<dbReference type="EMBL" id="KB203382">
    <property type="protein sequence ID" value="ESO84871.1"/>
    <property type="molecule type" value="Genomic_DNA"/>
</dbReference>